<dbReference type="GO" id="GO:0005634">
    <property type="term" value="C:nucleus"/>
    <property type="evidence" value="ECO:0007669"/>
    <property type="project" value="UniProtKB-SubCell"/>
</dbReference>
<evidence type="ECO:0000256" key="6">
    <source>
        <dbReference type="ARBA" id="ARBA00022490"/>
    </source>
</evidence>
<comment type="pathway">
    <text evidence="3">tRNA modification; 5-methoxycarbonylmethyl-2-thiouridine-tRNA biosynthesis.</text>
</comment>
<feature type="repeat" description="WD" evidence="11">
    <location>
        <begin position="340"/>
        <end position="373"/>
    </location>
</feature>
<dbReference type="GO" id="GO:0005737">
    <property type="term" value="C:cytoplasm"/>
    <property type="evidence" value="ECO:0007669"/>
    <property type="project" value="UniProtKB-SubCell"/>
</dbReference>
<comment type="caution">
    <text evidence="12">The sequence shown here is derived from an EMBL/GenBank/DDBJ whole genome shotgun (WGS) entry which is preliminary data.</text>
</comment>
<dbReference type="InterPro" id="IPR036322">
    <property type="entry name" value="WD40_repeat_dom_sf"/>
</dbReference>
<proteinExistence type="inferred from homology"/>
<dbReference type="InterPro" id="IPR015943">
    <property type="entry name" value="WD40/YVTN_repeat-like_dom_sf"/>
</dbReference>
<evidence type="ECO:0000256" key="5">
    <source>
        <dbReference type="ARBA" id="ARBA00020267"/>
    </source>
</evidence>
<dbReference type="Proteomes" id="UP001633002">
    <property type="component" value="Unassembled WGS sequence"/>
</dbReference>
<keyword evidence="7 11" id="KW-0853">WD repeat</keyword>
<dbReference type="SMART" id="SM00320">
    <property type="entry name" value="WD40"/>
    <property type="match status" value="7"/>
</dbReference>
<name>A0ABD3GF83_9MARC</name>
<dbReference type="SUPFAM" id="SSF50978">
    <property type="entry name" value="WD40 repeat-like"/>
    <property type="match status" value="1"/>
</dbReference>
<dbReference type="PROSITE" id="PS50294">
    <property type="entry name" value="WD_REPEATS_REGION"/>
    <property type="match status" value="1"/>
</dbReference>
<dbReference type="Gene3D" id="2.130.10.10">
    <property type="entry name" value="YVTN repeat-like/Quinoprotein amine dehydrogenase"/>
    <property type="match status" value="3"/>
</dbReference>
<keyword evidence="6" id="KW-0963">Cytoplasm</keyword>
<feature type="repeat" description="WD" evidence="11">
    <location>
        <begin position="54"/>
        <end position="85"/>
    </location>
</feature>
<comment type="subcellular location">
    <subcellularLocation>
        <location evidence="2">Cytoplasm</location>
    </subcellularLocation>
    <subcellularLocation>
        <location evidence="1">Nucleus</location>
    </subcellularLocation>
</comment>
<organism evidence="12 13">
    <name type="scientific">Riccia sorocarpa</name>
    <dbReference type="NCBI Taxonomy" id="122646"/>
    <lineage>
        <taxon>Eukaryota</taxon>
        <taxon>Viridiplantae</taxon>
        <taxon>Streptophyta</taxon>
        <taxon>Embryophyta</taxon>
        <taxon>Marchantiophyta</taxon>
        <taxon>Marchantiopsida</taxon>
        <taxon>Marchantiidae</taxon>
        <taxon>Marchantiales</taxon>
        <taxon>Ricciaceae</taxon>
        <taxon>Riccia</taxon>
    </lineage>
</organism>
<dbReference type="InterPro" id="IPR001680">
    <property type="entry name" value="WD40_rpt"/>
</dbReference>
<dbReference type="GO" id="GO:0008033">
    <property type="term" value="P:tRNA processing"/>
    <property type="evidence" value="ECO:0007669"/>
    <property type="project" value="UniProtKB-KW"/>
</dbReference>
<dbReference type="FunFam" id="2.130.10.10:FF:000400">
    <property type="entry name" value="Elongator acetyltransferase complex subunit 2"/>
    <property type="match status" value="1"/>
</dbReference>
<protein>
    <recommendedName>
        <fullName evidence="5">Elongator complex protein 2</fullName>
    </recommendedName>
</protein>
<dbReference type="Pfam" id="PF00400">
    <property type="entry name" value="WD40"/>
    <property type="match status" value="3"/>
</dbReference>
<keyword evidence="9" id="KW-0677">Repeat</keyword>
<evidence type="ECO:0000256" key="9">
    <source>
        <dbReference type="ARBA" id="ARBA00022737"/>
    </source>
</evidence>
<gene>
    <name evidence="12" type="ORF">R1sor_026638</name>
</gene>
<evidence type="ECO:0000256" key="10">
    <source>
        <dbReference type="ARBA" id="ARBA00023242"/>
    </source>
</evidence>
<evidence type="ECO:0000256" key="7">
    <source>
        <dbReference type="ARBA" id="ARBA00022574"/>
    </source>
</evidence>
<dbReference type="PANTHER" id="PTHR44111:SF1">
    <property type="entry name" value="ELONGATOR COMPLEX PROTEIN 2"/>
    <property type="match status" value="1"/>
</dbReference>
<evidence type="ECO:0000256" key="4">
    <source>
        <dbReference type="ARBA" id="ARBA00005881"/>
    </source>
</evidence>
<evidence type="ECO:0000256" key="3">
    <source>
        <dbReference type="ARBA" id="ARBA00005043"/>
    </source>
</evidence>
<comment type="similarity">
    <text evidence="4">Belongs to the WD repeat ELP2 family.</text>
</comment>
<dbReference type="PROSITE" id="PS50082">
    <property type="entry name" value="WD_REPEATS_2"/>
    <property type="match status" value="2"/>
</dbReference>
<keyword evidence="13" id="KW-1185">Reference proteome</keyword>
<dbReference type="PANTHER" id="PTHR44111">
    <property type="entry name" value="ELONGATOR COMPLEX PROTEIN 2"/>
    <property type="match status" value="1"/>
</dbReference>
<evidence type="ECO:0000256" key="11">
    <source>
        <dbReference type="PROSITE-ProRule" id="PRU00221"/>
    </source>
</evidence>
<keyword evidence="8" id="KW-0819">tRNA processing</keyword>
<evidence type="ECO:0000313" key="13">
    <source>
        <dbReference type="Proteomes" id="UP001633002"/>
    </source>
</evidence>
<evidence type="ECO:0000313" key="12">
    <source>
        <dbReference type="EMBL" id="KAL3676690.1"/>
    </source>
</evidence>
<accession>A0ABD3GF83</accession>
<reference evidence="12 13" key="1">
    <citation type="submission" date="2024-09" db="EMBL/GenBank/DDBJ databases">
        <title>Chromosome-scale assembly of Riccia sorocarpa.</title>
        <authorList>
            <person name="Paukszto L."/>
        </authorList>
    </citation>
    <scope>NUCLEOTIDE SEQUENCE [LARGE SCALE GENOMIC DNA]</scope>
    <source>
        <strain evidence="12">LP-2024</strain>
        <tissue evidence="12">Aerial parts of the thallus</tissue>
    </source>
</reference>
<keyword evidence="10" id="KW-0539">Nucleus</keyword>
<evidence type="ECO:0000256" key="2">
    <source>
        <dbReference type="ARBA" id="ARBA00004496"/>
    </source>
</evidence>
<evidence type="ECO:0000256" key="8">
    <source>
        <dbReference type="ARBA" id="ARBA00022694"/>
    </source>
</evidence>
<sequence>MNEVTVGELGHTALGFYGGVWGPQGDAILAHGYGGSLHLWREVESHEWEPQLTPSGHFAPVMDVAWSKTSQFLLSVSNDQTARIFACWNRNNEEISKADLSWHEIGRPQVHGHDLNCLAVVTGSGNHRYVSGADEKVARVFEAPGAFLDTLAFTVGGKVTQDGIVREDVKVLGANMSALGLSQKPIYSQGGGNEATAARALDDVGLNGMESLPEAVPSVLMKPPFEEHLCQNTLWPETHKLYGHGHELYALCCDHSGKLLASACKAQSASFAQIWLWEVNSWRPISQLKSHVLTVTQMEFSHKDRFLLSVSRDRHLSLFERADNADKADTSSPYKLIARIDAHKRIIWSCSWSHCDRFFATGARDKVVKIWTILDADPEVRVQNVLTLPPFKTGVTALSWGPKVPDQKAYLLAVGLEDGSVELWQGVLKRASENDHNVAFKNDSFLKLEMSVLCRFDHFLCHVATVQRLTWRVNLLENESVNSRELVTSVGQVNSFPEFSQYTLQLASCGADHSVRLYNVNLV</sequence>
<dbReference type="InterPro" id="IPR037289">
    <property type="entry name" value="Elp2"/>
</dbReference>
<evidence type="ECO:0000256" key="1">
    <source>
        <dbReference type="ARBA" id="ARBA00004123"/>
    </source>
</evidence>
<dbReference type="EMBL" id="JBJQOH010000008">
    <property type="protein sequence ID" value="KAL3676690.1"/>
    <property type="molecule type" value="Genomic_DNA"/>
</dbReference>
<dbReference type="AlphaFoldDB" id="A0ABD3GF83"/>